<dbReference type="SMART" id="SM00184">
    <property type="entry name" value="RING"/>
    <property type="match status" value="1"/>
</dbReference>
<feature type="domain" description="RING-type" evidence="5">
    <location>
        <begin position="110"/>
        <end position="153"/>
    </location>
</feature>
<accession>A0A0K9P4M1</accession>
<evidence type="ECO:0000256" key="4">
    <source>
        <dbReference type="PROSITE-ProRule" id="PRU00175"/>
    </source>
</evidence>
<dbReference type="InterPro" id="IPR013083">
    <property type="entry name" value="Znf_RING/FYVE/PHD"/>
</dbReference>
<dbReference type="EMBL" id="LFYR01001193">
    <property type="protein sequence ID" value="KMZ63954.1"/>
    <property type="molecule type" value="Genomic_DNA"/>
</dbReference>
<dbReference type="InterPro" id="IPR001841">
    <property type="entry name" value="Znf_RING"/>
</dbReference>
<evidence type="ECO:0000256" key="3">
    <source>
        <dbReference type="ARBA" id="ARBA00022833"/>
    </source>
</evidence>
<protein>
    <recommendedName>
        <fullName evidence="5">RING-type domain-containing protein</fullName>
    </recommendedName>
</protein>
<evidence type="ECO:0000313" key="7">
    <source>
        <dbReference type="Proteomes" id="UP000036987"/>
    </source>
</evidence>
<proteinExistence type="predicted"/>
<name>A0A0K9P4M1_ZOSMR</name>
<reference evidence="7" key="1">
    <citation type="journal article" date="2016" name="Nature">
        <title>The genome of the seagrass Zostera marina reveals angiosperm adaptation to the sea.</title>
        <authorList>
            <person name="Olsen J.L."/>
            <person name="Rouze P."/>
            <person name="Verhelst B."/>
            <person name="Lin Y.-C."/>
            <person name="Bayer T."/>
            <person name="Collen J."/>
            <person name="Dattolo E."/>
            <person name="De Paoli E."/>
            <person name="Dittami S."/>
            <person name="Maumus F."/>
            <person name="Michel G."/>
            <person name="Kersting A."/>
            <person name="Lauritano C."/>
            <person name="Lohaus R."/>
            <person name="Toepel M."/>
            <person name="Tonon T."/>
            <person name="Vanneste K."/>
            <person name="Amirebrahimi M."/>
            <person name="Brakel J."/>
            <person name="Bostroem C."/>
            <person name="Chovatia M."/>
            <person name="Grimwood J."/>
            <person name="Jenkins J.W."/>
            <person name="Jueterbock A."/>
            <person name="Mraz A."/>
            <person name="Stam W.T."/>
            <person name="Tice H."/>
            <person name="Bornberg-Bauer E."/>
            <person name="Green P.J."/>
            <person name="Pearson G.A."/>
            <person name="Procaccini G."/>
            <person name="Duarte C.M."/>
            <person name="Schmutz J."/>
            <person name="Reusch T.B.H."/>
            <person name="Van de Peer Y."/>
        </authorList>
    </citation>
    <scope>NUCLEOTIDE SEQUENCE [LARGE SCALE GENOMIC DNA]</scope>
    <source>
        <strain evidence="7">cv. Finnish</strain>
    </source>
</reference>
<keyword evidence="1" id="KW-0479">Metal-binding</keyword>
<dbReference type="AlphaFoldDB" id="A0A0K9P4M1"/>
<gene>
    <name evidence="6" type="ORF">ZOSMA_38G00630</name>
</gene>
<dbReference type="GO" id="GO:0008270">
    <property type="term" value="F:zinc ion binding"/>
    <property type="evidence" value="ECO:0007669"/>
    <property type="project" value="UniProtKB-KW"/>
</dbReference>
<dbReference type="OMA" id="MAHDQRT"/>
<dbReference type="GO" id="GO:0016567">
    <property type="term" value="P:protein ubiquitination"/>
    <property type="evidence" value="ECO:0000318"/>
    <property type="project" value="GO_Central"/>
</dbReference>
<sequence length="219" mass="24976">MGFPMGYTEFMIPKFFLHVIFILSYIRRFITWFFNTIGLGDLLIDNVYSSPTDTSHQTTLPWTAYAESQQHRSKKPLYASAIQEAIPVVKYNDKCGDNGEEKEEEEEDSCAVCLHEFTSGVEVRQLTNCRHVFHKCCLDPWIELDQRTCPLCRTSLLPEDLVVGVGVGVGESNLGLLSSSYFYHDEQYDDETFGFMMPSNSQTEPYSWASSTPTSPLYL</sequence>
<dbReference type="Gene3D" id="3.30.40.10">
    <property type="entry name" value="Zinc/RING finger domain, C3HC4 (zinc finger)"/>
    <property type="match status" value="1"/>
</dbReference>
<dbReference type="Proteomes" id="UP000036987">
    <property type="component" value="Unassembled WGS sequence"/>
</dbReference>
<keyword evidence="7" id="KW-1185">Reference proteome</keyword>
<organism evidence="6 7">
    <name type="scientific">Zostera marina</name>
    <name type="common">Eelgrass</name>
    <dbReference type="NCBI Taxonomy" id="29655"/>
    <lineage>
        <taxon>Eukaryota</taxon>
        <taxon>Viridiplantae</taxon>
        <taxon>Streptophyta</taxon>
        <taxon>Embryophyta</taxon>
        <taxon>Tracheophyta</taxon>
        <taxon>Spermatophyta</taxon>
        <taxon>Magnoliopsida</taxon>
        <taxon>Liliopsida</taxon>
        <taxon>Zosteraceae</taxon>
        <taxon>Zostera</taxon>
    </lineage>
</organism>
<dbReference type="STRING" id="29655.A0A0K9P4M1"/>
<dbReference type="Pfam" id="PF13639">
    <property type="entry name" value="zf-RING_2"/>
    <property type="match status" value="1"/>
</dbReference>
<dbReference type="PROSITE" id="PS50089">
    <property type="entry name" value="ZF_RING_2"/>
    <property type="match status" value="1"/>
</dbReference>
<dbReference type="SUPFAM" id="SSF57850">
    <property type="entry name" value="RING/U-box"/>
    <property type="match status" value="1"/>
</dbReference>
<dbReference type="PANTHER" id="PTHR45969">
    <property type="entry name" value="RING ZINC FINGER PROTEIN-RELATED"/>
    <property type="match status" value="1"/>
</dbReference>
<evidence type="ECO:0000259" key="5">
    <source>
        <dbReference type="PROSITE" id="PS50089"/>
    </source>
</evidence>
<evidence type="ECO:0000256" key="2">
    <source>
        <dbReference type="ARBA" id="ARBA00022771"/>
    </source>
</evidence>
<dbReference type="GO" id="GO:0061630">
    <property type="term" value="F:ubiquitin protein ligase activity"/>
    <property type="evidence" value="ECO:0000318"/>
    <property type="project" value="GO_Central"/>
</dbReference>
<keyword evidence="3" id="KW-0862">Zinc</keyword>
<dbReference type="OrthoDB" id="8062037at2759"/>
<dbReference type="PANTHER" id="PTHR45969:SF33">
    <property type="entry name" value="RING ZINC FINGER PROTEIN-RELATED"/>
    <property type="match status" value="1"/>
</dbReference>
<dbReference type="CDD" id="cd16454">
    <property type="entry name" value="RING-H2_PA-TM-RING"/>
    <property type="match status" value="1"/>
</dbReference>
<evidence type="ECO:0000313" key="6">
    <source>
        <dbReference type="EMBL" id="KMZ63954.1"/>
    </source>
</evidence>
<evidence type="ECO:0000256" key="1">
    <source>
        <dbReference type="ARBA" id="ARBA00022723"/>
    </source>
</evidence>
<keyword evidence="2 4" id="KW-0863">Zinc-finger</keyword>
<comment type="caution">
    <text evidence="6">The sequence shown here is derived from an EMBL/GenBank/DDBJ whole genome shotgun (WGS) entry which is preliminary data.</text>
</comment>